<feature type="non-terminal residue" evidence="3">
    <location>
        <position position="1"/>
    </location>
</feature>
<feature type="compositionally biased region" description="Polar residues" evidence="1">
    <location>
        <begin position="123"/>
        <end position="141"/>
    </location>
</feature>
<feature type="region of interest" description="Disordered" evidence="1">
    <location>
        <begin position="108"/>
        <end position="142"/>
    </location>
</feature>
<feature type="transmembrane region" description="Helical" evidence="2">
    <location>
        <begin position="161"/>
        <end position="182"/>
    </location>
</feature>
<keyword evidence="2" id="KW-0812">Transmembrane</keyword>
<sequence>VPFFALARGAAPAGACRCMPPFPGARRLQGSGARDADIGSSLLSPPKPRSRVQGEVRFSEAHGNGGASPSSKAALPCVSSRQQHCVQDREGSVRGYHVGFDARASGVHFAQHRRRRSSPPRGQGTSTWEPAGDSATSSSVSDRWHESRVAASMRAFLRSRVWQTASMGALFVALFFADVFVWSRRMSSWTPS</sequence>
<name>A0ABN9RKL5_9DINO</name>
<comment type="caution">
    <text evidence="3">The sequence shown here is derived from an EMBL/GenBank/DDBJ whole genome shotgun (WGS) entry which is preliminary data.</text>
</comment>
<evidence type="ECO:0000256" key="2">
    <source>
        <dbReference type="SAM" id="Phobius"/>
    </source>
</evidence>
<dbReference type="EMBL" id="CAUYUJ010007058">
    <property type="protein sequence ID" value="CAK0819427.1"/>
    <property type="molecule type" value="Genomic_DNA"/>
</dbReference>
<organism evidence="3 4">
    <name type="scientific">Prorocentrum cordatum</name>
    <dbReference type="NCBI Taxonomy" id="2364126"/>
    <lineage>
        <taxon>Eukaryota</taxon>
        <taxon>Sar</taxon>
        <taxon>Alveolata</taxon>
        <taxon>Dinophyceae</taxon>
        <taxon>Prorocentrales</taxon>
        <taxon>Prorocentraceae</taxon>
        <taxon>Prorocentrum</taxon>
    </lineage>
</organism>
<evidence type="ECO:0000313" key="3">
    <source>
        <dbReference type="EMBL" id="CAK0819427.1"/>
    </source>
</evidence>
<evidence type="ECO:0008006" key="5">
    <source>
        <dbReference type="Google" id="ProtNLM"/>
    </source>
</evidence>
<proteinExistence type="predicted"/>
<evidence type="ECO:0000256" key="1">
    <source>
        <dbReference type="SAM" id="MobiDB-lite"/>
    </source>
</evidence>
<accession>A0ABN9RKL5</accession>
<gene>
    <name evidence="3" type="ORF">PCOR1329_LOCUS21422</name>
</gene>
<dbReference type="Proteomes" id="UP001189429">
    <property type="component" value="Unassembled WGS sequence"/>
</dbReference>
<feature type="region of interest" description="Disordered" evidence="1">
    <location>
        <begin position="27"/>
        <end position="54"/>
    </location>
</feature>
<keyword evidence="2" id="KW-0472">Membrane</keyword>
<keyword evidence="4" id="KW-1185">Reference proteome</keyword>
<protein>
    <recommendedName>
        <fullName evidence="5">Transmembrane protein</fullName>
    </recommendedName>
</protein>
<reference evidence="3" key="1">
    <citation type="submission" date="2023-10" db="EMBL/GenBank/DDBJ databases">
        <authorList>
            <person name="Chen Y."/>
            <person name="Shah S."/>
            <person name="Dougan E. K."/>
            <person name="Thang M."/>
            <person name="Chan C."/>
        </authorList>
    </citation>
    <scope>NUCLEOTIDE SEQUENCE [LARGE SCALE GENOMIC DNA]</scope>
</reference>
<keyword evidence="2" id="KW-1133">Transmembrane helix</keyword>
<evidence type="ECO:0000313" key="4">
    <source>
        <dbReference type="Proteomes" id="UP001189429"/>
    </source>
</evidence>